<gene>
    <name evidence="2" type="ORF">AOC05_00430</name>
</gene>
<dbReference type="CDD" id="cd03441">
    <property type="entry name" value="R_hydratase_like"/>
    <property type="match status" value="1"/>
</dbReference>
<feature type="compositionally biased region" description="Basic and acidic residues" evidence="1">
    <location>
        <begin position="189"/>
        <end position="199"/>
    </location>
</feature>
<evidence type="ECO:0000313" key="3">
    <source>
        <dbReference type="Proteomes" id="UP000062833"/>
    </source>
</evidence>
<keyword evidence="3" id="KW-1185">Reference proteome</keyword>
<dbReference type="SUPFAM" id="SSF54637">
    <property type="entry name" value="Thioesterase/thiol ester dehydrase-isomerase"/>
    <property type="match status" value="2"/>
</dbReference>
<name>A0A0M3UFE4_9MICC</name>
<evidence type="ECO:0000313" key="2">
    <source>
        <dbReference type="EMBL" id="ALE91185.1"/>
    </source>
</evidence>
<dbReference type="Gene3D" id="3.10.129.10">
    <property type="entry name" value="Hotdog Thioesterase"/>
    <property type="match status" value="1"/>
</dbReference>
<accession>A0A0M3UFE4</accession>
<dbReference type="RefSeq" id="WP_062004710.1">
    <property type="nucleotide sequence ID" value="NZ_CP012677.1"/>
</dbReference>
<reference evidence="3" key="1">
    <citation type="submission" date="2015-09" db="EMBL/GenBank/DDBJ databases">
        <title>Complete genome of Arthrobacter alpinus strain R3.8.</title>
        <authorList>
            <person name="See-Too W.S."/>
            <person name="Chan K.G."/>
        </authorList>
    </citation>
    <scope>NUCLEOTIDE SEQUENCE [LARGE SCALE GENOMIC DNA]</scope>
    <source>
        <strain evidence="3">R3.8</strain>
    </source>
</reference>
<sequence>MTPNVLPNMKVRSPRWHDLLDVRTIDSSGDPQADLKEPTYENVEVGELFGPEVLPLTQYRAMRYDFIMGSRNALSGVTGSNNSPLAHPGSFSNELFEIYTLNYAASKIVGVHASEEIWLEQAASVGENIVLSGEFVEKYEKRGQGYAVVSGEARDQAGNLLARRLGTEIMRTVPGDVVGRKASSGSSARRMDTTVDRSARRVGPNANNFSPGDWFEFDPHLVTFEQAALYSRFGEYVTSIHGSMEAAQSAGLKVPIVQGQQQMCLLLDGFFSLIGPRFHSGGHIAAKFIGPVRVFSELTLQGRVFSCDGTPSTTRFECWLTDETGRTVTVATAEWTEK</sequence>
<dbReference type="EMBL" id="CP012677">
    <property type="protein sequence ID" value="ALE91185.1"/>
    <property type="molecule type" value="Genomic_DNA"/>
</dbReference>
<evidence type="ECO:0008006" key="4">
    <source>
        <dbReference type="Google" id="ProtNLM"/>
    </source>
</evidence>
<dbReference type="OrthoDB" id="3669881at2"/>
<organism evidence="2 3">
    <name type="scientific">Arthrobacter alpinus</name>
    <dbReference type="NCBI Taxonomy" id="656366"/>
    <lineage>
        <taxon>Bacteria</taxon>
        <taxon>Bacillati</taxon>
        <taxon>Actinomycetota</taxon>
        <taxon>Actinomycetes</taxon>
        <taxon>Micrococcales</taxon>
        <taxon>Micrococcaceae</taxon>
        <taxon>Arthrobacter</taxon>
    </lineage>
</organism>
<feature type="region of interest" description="Disordered" evidence="1">
    <location>
        <begin position="179"/>
        <end position="203"/>
    </location>
</feature>
<dbReference type="Proteomes" id="UP000062833">
    <property type="component" value="Chromosome"/>
</dbReference>
<protein>
    <recommendedName>
        <fullName evidence="4">MaoC-like domain-containing protein</fullName>
    </recommendedName>
</protein>
<evidence type="ECO:0000256" key="1">
    <source>
        <dbReference type="SAM" id="MobiDB-lite"/>
    </source>
</evidence>
<dbReference type="KEGG" id="aaq:AOC05_00430"/>
<dbReference type="AlphaFoldDB" id="A0A0M3UFE4"/>
<dbReference type="InterPro" id="IPR029069">
    <property type="entry name" value="HotDog_dom_sf"/>
</dbReference>
<dbReference type="PATRIC" id="fig|656366.3.peg.87"/>
<proteinExistence type="predicted"/>